<name>E3BNE5_9VIBR</name>
<dbReference type="AlphaFoldDB" id="E3BNE5"/>
<gene>
    <name evidence="1" type="ORF">VIBC2010_15054</name>
</gene>
<reference evidence="1 2" key="1">
    <citation type="journal article" date="2012" name="Int. J. Syst. Evol. Microbiol.">
        <title>Vibrio caribbeanicus sp. nov., isolated from the marine sponge Scleritoderma cyanea.</title>
        <authorList>
            <person name="Hoffmann M."/>
            <person name="Monday S.R."/>
            <person name="Allard M.W."/>
            <person name="Strain E.A."/>
            <person name="Whittaker P."/>
            <person name="Naum M."/>
            <person name="McCarthy P.J."/>
            <person name="Lopez J.V."/>
            <person name="Fischer M."/>
            <person name="Brown E.W."/>
        </authorList>
    </citation>
    <scope>NUCLEOTIDE SEQUENCE [LARGE SCALE GENOMIC DNA]</scope>
    <source>
        <strain evidence="1 2">ATCC BAA-2122</strain>
    </source>
</reference>
<dbReference type="Proteomes" id="UP000002943">
    <property type="component" value="Unassembled WGS sequence"/>
</dbReference>
<evidence type="ECO:0000313" key="2">
    <source>
        <dbReference type="Proteomes" id="UP000002943"/>
    </source>
</evidence>
<organism evidence="1 2">
    <name type="scientific">Vibrio caribbeanicus ATCC BAA-2122</name>
    <dbReference type="NCBI Taxonomy" id="796620"/>
    <lineage>
        <taxon>Bacteria</taxon>
        <taxon>Pseudomonadati</taxon>
        <taxon>Pseudomonadota</taxon>
        <taxon>Gammaproteobacteria</taxon>
        <taxon>Vibrionales</taxon>
        <taxon>Vibrionaceae</taxon>
        <taxon>Vibrio</taxon>
    </lineage>
</organism>
<keyword evidence="2" id="KW-1185">Reference proteome</keyword>
<accession>E3BNE5</accession>
<dbReference type="EMBL" id="AEIU01000096">
    <property type="protein sequence ID" value="EFP95364.1"/>
    <property type="molecule type" value="Genomic_DNA"/>
</dbReference>
<proteinExistence type="predicted"/>
<evidence type="ECO:0000313" key="1">
    <source>
        <dbReference type="EMBL" id="EFP95364.1"/>
    </source>
</evidence>
<sequence>MEEPLERTVKSVAEGASFEYQSETLRQKDRGVKATAQKTINHPLFGLAQCQF</sequence>
<comment type="caution">
    <text evidence="1">The sequence shown here is derived from an EMBL/GenBank/DDBJ whole genome shotgun (WGS) entry which is preliminary data.</text>
</comment>
<protein>
    <submittedName>
        <fullName evidence="1">Uncharacterized protein</fullName>
    </submittedName>
</protein>